<feature type="non-terminal residue" evidence="5">
    <location>
        <position position="439"/>
    </location>
</feature>
<keyword evidence="6" id="KW-1185">Reference proteome</keyword>
<dbReference type="PANTHER" id="PTHR22847:SF637">
    <property type="entry name" value="WD REPEAT DOMAIN 5B"/>
    <property type="match status" value="1"/>
</dbReference>
<feature type="repeat" description="WD" evidence="3">
    <location>
        <begin position="328"/>
        <end position="371"/>
    </location>
</feature>
<proteinExistence type="predicted"/>
<sequence>MLMLQAEEDEALKVKSLKTLSFEGCYDKDWVAALNKQSKLKSLQCLLCNKIANNGMELTCNEHEGCKDPLLVGEQCLMKYLHENNNTCPIKKHGPCSYMKGRALRNIINELKVMCPRQFINYCNQKANDRTKEGDTNTETEHVCKFKGKIEEMKEHLEKTCPLKTLKCKFKEFGCDDILFDFNFEQHLQLQMKKHLDLLLDYISVLRNKIKRSQFNETEMKLKFEEQGYKIQLLMSHIEAYKVNESNQLKLKIDEYEQSIKLLKDKNLQLTQDFQTLSEKPSNQDKGEKEEQKQSKNRDDSSSLMSSGTVHTLNLDSFRSSSKLLKTFIGHNNVVWSIDYSTFGDEQFICSGSKDKTVCVWDVETNKLIQLPNGHSEYVHCAKFSQYHYHKDNQNVICSSSNDKIIRFWDFKHNKQLQIFNEHTVVADICVLGHMTKQF</sequence>
<dbReference type="Pfam" id="PF00400">
    <property type="entry name" value="WD40"/>
    <property type="match status" value="2"/>
</dbReference>
<evidence type="ECO:0000313" key="6">
    <source>
        <dbReference type="Proteomes" id="UP000023152"/>
    </source>
</evidence>
<dbReference type="Gene3D" id="2.130.10.10">
    <property type="entry name" value="YVTN repeat-like/Quinoprotein amine dehydrogenase"/>
    <property type="match status" value="1"/>
</dbReference>
<dbReference type="Proteomes" id="UP000023152">
    <property type="component" value="Unassembled WGS sequence"/>
</dbReference>
<gene>
    <name evidence="5" type="ORF">RFI_18353</name>
</gene>
<name>X6MY14_RETFI</name>
<feature type="compositionally biased region" description="Basic and acidic residues" evidence="4">
    <location>
        <begin position="282"/>
        <end position="301"/>
    </location>
</feature>
<evidence type="ECO:0000313" key="5">
    <source>
        <dbReference type="EMBL" id="ETO18895.1"/>
    </source>
</evidence>
<dbReference type="InterPro" id="IPR015943">
    <property type="entry name" value="WD40/YVTN_repeat-like_dom_sf"/>
</dbReference>
<dbReference type="EMBL" id="ASPP01014287">
    <property type="protein sequence ID" value="ETO18895.1"/>
    <property type="molecule type" value="Genomic_DNA"/>
</dbReference>
<dbReference type="InterPro" id="IPR001680">
    <property type="entry name" value="WD40_rpt"/>
</dbReference>
<dbReference type="SUPFAM" id="SSF50978">
    <property type="entry name" value="WD40 repeat-like"/>
    <property type="match status" value="1"/>
</dbReference>
<evidence type="ECO:0000256" key="2">
    <source>
        <dbReference type="ARBA" id="ARBA00022737"/>
    </source>
</evidence>
<keyword evidence="1 3" id="KW-0853">WD repeat</keyword>
<dbReference type="PROSITE" id="PS00678">
    <property type="entry name" value="WD_REPEATS_1"/>
    <property type="match status" value="2"/>
</dbReference>
<dbReference type="GO" id="GO:1990234">
    <property type="term" value="C:transferase complex"/>
    <property type="evidence" value="ECO:0007669"/>
    <property type="project" value="UniProtKB-ARBA"/>
</dbReference>
<protein>
    <submittedName>
        <fullName evidence="5">Uncharacterized protein</fullName>
    </submittedName>
</protein>
<keyword evidence="2" id="KW-0677">Repeat</keyword>
<dbReference type="PANTHER" id="PTHR22847">
    <property type="entry name" value="WD40 REPEAT PROTEIN"/>
    <property type="match status" value="1"/>
</dbReference>
<organism evidence="5 6">
    <name type="scientific">Reticulomyxa filosa</name>
    <dbReference type="NCBI Taxonomy" id="46433"/>
    <lineage>
        <taxon>Eukaryota</taxon>
        <taxon>Sar</taxon>
        <taxon>Rhizaria</taxon>
        <taxon>Retaria</taxon>
        <taxon>Foraminifera</taxon>
        <taxon>Monothalamids</taxon>
        <taxon>Reticulomyxidae</taxon>
        <taxon>Reticulomyxa</taxon>
    </lineage>
</organism>
<evidence type="ECO:0000256" key="1">
    <source>
        <dbReference type="ARBA" id="ARBA00022574"/>
    </source>
</evidence>
<dbReference type="SMART" id="SM00320">
    <property type="entry name" value="WD40"/>
    <property type="match status" value="2"/>
</dbReference>
<feature type="repeat" description="WD" evidence="3">
    <location>
        <begin position="372"/>
        <end position="419"/>
    </location>
</feature>
<accession>X6MY14</accession>
<dbReference type="PROSITE" id="PS50082">
    <property type="entry name" value="WD_REPEATS_2"/>
    <property type="match status" value="2"/>
</dbReference>
<evidence type="ECO:0000256" key="3">
    <source>
        <dbReference type="PROSITE-ProRule" id="PRU00221"/>
    </source>
</evidence>
<feature type="region of interest" description="Disordered" evidence="4">
    <location>
        <begin position="276"/>
        <end position="307"/>
    </location>
</feature>
<dbReference type="AlphaFoldDB" id="X6MY14"/>
<reference evidence="5 6" key="1">
    <citation type="journal article" date="2013" name="Curr. Biol.">
        <title>The Genome of the Foraminiferan Reticulomyxa filosa.</title>
        <authorList>
            <person name="Glockner G."/>
            <person name="Hulsmann N."/>
            <person name="Schleicher M."/>
            <person name="Noegel A.A."/>
            <person name="Eichinger L."/>
            <person name="Gallinger C."/>
            <person name="Pawlowski J."/>
            <person name="Sierra R."/>
            <person name="Euteneuer U."/>
            <person name="Pillet L."/>
            <person name="Moustafa A."/>
            <person name="Platzer M."/>
            <person name="Groth M."/>
            <person name="Szafranski K."/>
            <person name="Schliwa M."/>
        </authorList>
    </citation>
    <scope>NUCLEOTIDE SEQUENCE [LARGE SCALE GENOMIC DNA]</scope>
</reference>
<dbReference type="InterPro" id="IPR036322">
    <property type="entry name" value="WD40_repeat_dom_sf"/>
</dbReference>
<evidence type="ECO:0000256" key="4">
    <source>
        <dbReference type="SAM" id="MobiDB-lite"/>
    </source>
</evidence>
<comment type="caution">
    <text evidence="5">The sequence shown here is derived from an EMBL/GenBank/DDBJ whole genome shotgun (WGS) entry which is preliminary data.</text>
</comment>
<dbReference type="PROSITE" id="PS50294">
    <property type="entry name" value="WD_REPEATS_REGION"/>
    <property type="match status" value="1"/>
</dbReference>
<dbReference type="InterPro" id="IPR019775">
    <property type="entry name" value="WD40_repeat_CS"/>
</dbReference>